<dbReference type="Gene3D" id="3.40.470.10">
    <property type="entry name" value="Uracil-DNA glycosylase-like domain"/>
    <property type="match status" value="1"/>
</dbReference>
<gene>
    <name evidence="2" type="ORF">ACFO4N_12380</name>
</gene>
<keyword evidence="3" id="KW-1185">Reference proteome</keyword>
<dbReference type="EMBL" id="JBHSFW010000009">
    <property type="protein sequence ID" value="MFC4619509.1"/>
    <property type="molecule type" value="Genomic_DNA"/>
</dbReference>
<keyword evidence="2" id="KW-0326">Glycosidase</keyword>
<feature type="domain" description="Uracil-DNA glycosylase-like" evidence="1">
    <location>
        <begin position="14"/>
        <end position="160"/>
    </location>
</feature>
<dbReference type="InterPro" id="IPR036895">
    <property type="entry name" value="Uracil-DNA_glycosylase-like_sf"/>
</dbReference>
<evidence type="ECO:0000313" key="2">
    <source>
        <dbReference type="EMBL" id="MFC4619509.1"/>
    </source>
</evidence>
<dbReference type="Pfam" id="PF03167">
    <property type="entry name" value="UDG"/>
    <property type="match status" value="1"/>
</dbReference>
<dbReference type="SUPFAM" id="SSF52141">
    <property type="entry name" value="Uracil-DNA glycosylase-like"/>
    <property type="match status" value="1"/>
</dbReference>
<dbReference type="EC" id="3.2.2.15" evidence="2"/>
<dbReference type="CDD" id="cd10032">
    <property type="entry name" value="UDG-F6_HDG"/>
    <property type="match status" value="1"/>
</dbReference>
<dbReference type="InterPro" id="IPR026353">
    <property type="entry name" value="Hypoxan-DNA_Glyclase"/>
</dbReference>
<dbReference type="Proteomes" id="UP001596022">
    <property type="component" value="Unassembled WGS sequence"/>
</dbReference>
<dbReference type="NCBIfam" id="TIGR04274">
    <property type="entry name" value="hypoxanDNAglyco"/>
    <property type="match status" value="1"/>
</dbReference>
<proteinExistence type="predicted"/>
<sequence>MMCQSRIYSLDPVIDRRARVLVLGSIPGRESLLKQEYYANPRNHFWKIIFKIFMEPEREAYHERIQFLKERRIALWDVIGSCHREGSLDANIKDATPNDLLGLLKSYPSIRLIAFNGGKAYTTFKKSFGQLIEGVQLVKLPSTSPVPGKNVKPFDEKVKKWQMIKAVL</sequence>
<evidence type="ECO:0000259" key="1">
    <source>
        <dbReference type="Pfam" id="PF03167"/>
    </source>
</evidence>
<protein>
    <submittedName>
        <fullName evidence="2">DNA-deoxyinosine glycosylase</fullName>
        <ecNumber evidence="2">3.2.2.15</ecNumber>
    </submittedName>
</protein>
<comment type="caution">
    <text evidence="2">The sequence shown here is derived from an EMBL/GenBank/DDBJ whole genome shotgun (WGS) entry which is preliminary data.</text>
</comment>
<name>A0ABV9GPJ1_9BACL</name>
<dbReference type="InterPro" id="IPR005122">
    <property type="entry name" value="Uracil-DNA_glycosylase-like"/>
</dbReference>
<reference evidence="3" key="1">
    <citation type="journal article" date="2019" name="Int. J. Syst. Evol. Microbiol.">
        <title>The Global Catalogue of Microorganisms (GCM) 10K type strain sequencing project: providing services to taxonomists for standard genome sequencing and annotation.</title>
        <authorList>
            <consortium name="The Broad Institute Genomics Platform"/>
            <consortium name="The Broad Institute Genome Sequencing Center for Infectious Disease"/>
            <person name="Wu L."/>
            <person name="Ma J."/>
        </authorList>
    </citation>
    <scope>NUCLEOTIDE SEQUENCE [LARGE SCALE GENOMIC DNA]</scope>
    <source>
        <strain evidence="3">CGMCC 1.16306</strain>
    </source>
</reference>
<keyword evidence="2" id="KW-0378">Hydrolase</keyword>
<dbReference type="GO" id="GO:0033958">
    <property type="term" value="F:DNA-deoxyinosine glycosylase activity"/>
    <property type="evidence" value="ECO:0007669"/>
    <property type="project" value="UniProtKB-EC"/>
</dbReference>
<organism evidence="2 3">
    <name type="scientific">Camelliibacillus cellulosilyticus</name>
    <dbReference type="NCBI Taxonomy" id="2174486"/>
    <lineage>
        <taxon>Bacteria</taxon>
        <taxon>Bacillati</taxon>
        <taxon>Bacillota</taxon>
        <taxon>Bacilli</taxon>
        <taxon>Bacillales</taxon>
        <taxon>Sporolactobacillaceae</taxon>
        <taxon>Camelliibacillus</taxon>
    </lineage>
</organism>
<evidence type="ECO:0000313" key="3">
    <source>
        <dbReference type="Proteomes" id="UP001596022"/>
    </source>
</evidence>
<dbReference type="RefSeq" id="WP_376846605.1">
    <property type="nucleotide sequence ID" value="NZ_JBHSFW010000009.1"/>
</dbReference>
<accession>A0ABV9GPJ1</accession>